<feature type="region of interest" description="Disordered" evidence="1">
    <location>
        <begin position="64"/>
        <end position="84"/>
    </location>
</feature>
<proteinExistence type="predicted"/>
<accession>A0A3S0QRQ1</accession>
<name>A0A3S0QRQ1_9GAMM</name>
<reference evidence="2" key="1">
    <citation type="submission" date="2018-12" db="EMBL/GenBank/DDBJ databases">
        <authorList>
            <person name="Jadhav K."/>
            <person name="Kushwaha B."/>
            <person name="Jadhav I."/>
        </authorList>
    </citation>
    <scope>NUCLEOTIDE SEQUENCE [LARGE SCALE GENOMIC DNA]</scope>
    <source>
        <strain evidence="2">SBS 10</strain>
    </source>
</reference>
<evidence type="ECO:0000313" key="2">
    <source>
        <dbReference type="EMBL" id="RUA22411.1"/>
    </source>
</evidence>
<dbReference type="EMBL" id="RXHI01000017">
    <property type="protein sequence ID" value="RUA22411.1"/>
    <property type="molecule type" value="Genomic_DNA"/>
</dbReference>
<evidence type="ECO:0000256" key="1">
    <source>
        <dbReference type="SAM" id="MobiDB-lite"/>
    </source>
</evidence>
<organism evidence="2">
    <name type="scientific">Billgrantia gudaonensis</name>
    <dbReference type="NCBI Taxonomy" id="376427"/>
    <lineage>
        <taxon>Bacteria</taxon>
        <taxon>Pseudomonadati</taxon>
        <taxon>Pseudomonadota</taxon>
        <taxon>Gammaproteobacteria</taxon>
        <taxon>Oceanospirillales</taxon>
        <taxon>Halomonadaceae</taxon>
        <taxon>Billgrantia</taxon>
    </lineage>
</organism>
<protein>
    <submittedName>
        <fullName evidence="2">Uncharacterized protein</fullName>
    </submittedName>
</protein>
<gene>
    <name evidence="2" type="ORF">DSL92_05845</name>
</gene>
<sequence length="141" mass="15547">MAPAARWTTAEKGRPSSRPISRRQGRDRRRDPGRWRCAMLRGRRLGYDAGARVVIEESRRVKRVSSSLVDGDGTAAGHQPGPQAPTMAMFIPIPAAWRLFASAPVVTEGRSMSIIQRVIQLHGARHGSGGYPYTGFPCRPR</sequence>
<dbReference type="AlphaFoldDB" id="A0A3S0QRQ1"/>
<comment type="caution">
    <text evidence="2">The sequence shown here is derived from an EMBL/GenBank/DDBJ whole genome shotgun (WGS) entry which is preliminary data.</text>
</comment>
<feature type="region of interest" description="Disordered" evidence="1">
    <location>
        <begin position="1"/>
        <end position="35"/>
    </location>
</feature>